<dbReference type="Gene3D" id="3.30.70.270">
    <property type="match status" value="1"/>
</dbReference>
<dbReference type="InterPro" id="IPR035919">
    <property type="entry name" value="EAL_sf"/>
</dbReference>
<dbReference type="GO" id="GO:0071111">
    <property type="term" value="F:cyclic-guanylate-specific phosphodiesterase activity"/>
    <property type="evidence" value="ECO:0007669"/>
    <property type="project" value="InterPro"/>
</dbReference>
<comment type="caution">
    <text evidence="3">The sequence shown here is derived from an EMBL/GenBank/DDBJ whole genome shotgun (WGS) entry which is preliminary data.</text>
</comment>
<evidence type="ECO:0000313" key="3">
    <source>
        <dbReference type="EMBL" id="TDY51043.1"/>
    </source>
</evidence>
<reference evidence="3 4" key="1">
    <citation type="submission" date="2019-03" db="EMBL/GenBank/DDBJ databases">
        <title>Genomic Encyclopedia of Type Strains, Phase IV (KMG-IV): sequencing the most valuable type-strain genomes for metagenomic binning, comparative biology and taxonomic classification.</title>
        <authorList>
            <person name="Goeker M."/>
        </authorList>
    </citation>
    <scope>NUCLEOTIDE SEQUENCE [LARGE SCALE GENOMIC DNA]</scope>
    <source>
        <strain evidence="3 4">DSM 17974</strain>
    </source>
</reference>
<dbReference type="PANTHER" id="PTHR33121">
    <property type="entry name" value="CYCLIC DI-GMP PHOSPHODIESTERASE PDEF"/>
    <property type="match status" value="1"/>
</dbReference>
<dbReference type="InterPro" id="IPR050706">
    <property type="entry name" value="Cyclic-di-GMP_PDE-like"/>
</dbReference>
<dbReference type="PROSITE" id="PS50883">
    <property type="entry name" value="EAL"/>
    <property type="match status" value="1"/>
</dbReference>
<dbReference type="InterPro" id="IPR029787">
    <property type="entry name" value="Nucleotide_cyclase"/>
</dbReference>
<dbReference type="InterPro" id="IPR029016">
    <property type="entry name" value="GAF-like_dom_sf"/>
</dbReference>
<dbReference type="PROSITE" id="PS50887">
    <property type="entry name" value="GGDEF"/>
    <property type="match status" value="1"/>
</dbReference>
<dbReference type="NCBIfam" id="TIGR00254">
    <property type="entry name" value="GGDEF"/>
    <property type="match status" value="1"/>
</dbReference>
<evidence type="ECO:0000313" key="4">
    <source>
        <dbReference type="Proteomes" id="UP000294581"/>
    </source>
</evidence>
<dbReference type="PANTHER" id="PTHR33121:SF70">
    <property type="entry name" value="SIGNALING PROTEIN YKOW"/>
    <property type="match status" value="1"/>
</dbReference>
<dbReference type="Gene3D" id="3.20.20.450">
    <property type="entry name" value="EAL domain"/>
    <property type="match status" value="1"/>
</dbReference>
<dbReference type="SMART" id="SM00267">
    <property type="entry name" value="GGDEF"/>
    <property type="match status" value="1"/>
</dbReference>
<evidence type="ECO:0000259" key="1">
    <source>
        <dbReference type="PROSITE" id="PS50883"/>
    </source>
</evidence>
<protein>
    <submittedName>
        <fullName evidence="3">Diguanylate cyclase (GGDEF)-like protein</fullName>
    </submittedName>
</protein>
<dbReference type="InterPro" id="IPR003018">
    <property type="entry name" value="GAF"/>
</dbReference>
<dbReference type="SUPFAM" id="SSF55781">
    <property type="entry name" value="GAF domain-like"/>
    <property type="match status" value="1"/>
</dbReference>
<dbReference type="CDD" id="cd01948">
    <property type="entry name" value="EAL"/>
    <property type="match status" value="1"/>
</dbReference>
<dbReference type="SUPFAM" id="SSF55073">
    <property type="entry name" value="Nucleotide cyclase"/>
    <property type="match status" value="1"/>
</dbReference>
<dbReference type="EMBL" id="SORF01000001">
    <property type="protein sequence ID" value="TDY51043.1"/>
    <property type="molecule type" value="Genomic_DNA"/>
</dbReference>
<sequence>MGNDFLPVQRDALTNLFSRSHFLYAVAQAMPNAPTVSILLVNLDRFRMVNEHFSYADGDMVLRETAQRISTAIPMSATASRLCADEFAVALTDVDKDGAEAVAERVRLAIAEPHHIAGTEVIVTASVGIATGSHPQATAEQLLRQADAAVRCAKQLGSNQVRTDCARPPRELPPLMVETMLRHALRNRDLQIYYQPKVHAKSMQVVGAEALCRWRHPELGDIPPHAFIPIAESSDLILPIDEYVLRAVCEQGSTWLKQGYRVRTSVNISSRQFLQPSFPHLVEQALAESGLEPSLLELEITERTAMYDVERAVHILTKLRQIGVRIAIDDFGVGYSSLNYLMQFPVHTLKIDRSFTAGIQSAVNQTPIIGAIISLAKSLNLSVVAEGVETVQQFDFLRDSKCDEIQGYLFGAPVPPTSFQLSAFIATLQPRHPHFVPDDAHNLERFSEREWLDTVLTNVRRRPRLHELTSYLADAIVEHVPLDRLSLEFAENGAAFSAVHEVSLRDDVPARPVGTLIPVANSGLAFVQRTKQPVMCVDILHNPEFDDDYGLAAEGIQSVIRAPLLRGNRVFGTLNVQSTLERVYTEADRKRLQRTAERLSDALYAAYQDARQPVSHLYDAKTKLYHRAFLVELLTADAPSAWLSQAVQRPFSEWTTATAVVVSIANHENMDLLEGEQAVAYIGQCWSTHAVPNAVAIRMGANEVLVLAFDQPSLSVTHFLHQLRSHIQLLNVRADRLGDASQRLEVYTGQATGDWRAFWRVYADAREQALALQRANG</sequence>
<dbReference type="Proteomes" id="UP000294581">
    <property type="component" value="Unassembled WGS sequence"/>
</dbReference>
<organism evidence="3 4">
    <name type="scientific">Alicyclobacillus sacchari</name>
    <dbReference type="NCBI Taxonomy" id="392010"/>
    <lineage>
        <taxon>Bacteria</taxon>
        <taxon>Bacillati</taxon>
        <taxon>Bacillota</taxon>
        <taxon>Bacilli</taxon>
        <taxon>Bacillales</taxon>
        <taxon>Alicyclobacillaceae</taxon>
        <taxon>Alicyclobacillus</taxon>
    </lineage>
</organism>
<dbReference type="Pfam" id="PF00563">
    <property type="entry name" value="EAL"/>
    <property type="match status" value="1"/>
</dbReference>
<feature type="domain" description="GGDEF" evidence="2">
    <location>
        <begin position="34"/>
        <end position="166"/>
    </location>
</feature>
<accession>A0A4R8LTK8</accession>
<dbReference type="Pfam" id="PF00990">
    <property type="entry name" value="GGDEF"/>
    <property type="match status" value="1"/>
</dbReference>
<dbReference type="InterPro" id="IPR001633">
    <property type="entry name" value="EAL_dom"/>
</dbReference>
<keyword evidence="4" id="KW-1185">Reference proteome</keyword>
<dbReference type="SMART" id="SM00052">
    <property type="entry name" value="EAL"/>
    <property type="match status" value="1"/>
</dbReference>
<feature type="domain" description="EAL" evidence="1">
    <location>
        <begin position="174"/>
        <end position="427"/>
    </location>
</feature>
<dbReference type="AlphaFoldDB" id="A0A4R8LTK8"/>
<dbReference type="RefSeq" id="WP_243834844.1">
    <property type="nucleotide sequence ID" value="NZ_SORF01000001.1"/>
</dbReference>
<dbReference type="CDD" id="cd01949">
    <property type="entry name" value="GGDEF"/>
    <property type="match status" value="1"/>
</dbReference>
<gene>
    <name evidence="3" type="ORF">C7445_10134</name>
</gene>
<dbReference type="SUPFAM" id="SSF141868">
    <property type="entry name" value="EAL domain-like"/>
    <property type="match status" value="1"/>
</dbReference>
<dbReference type="Gene3D" id="3.30.450.40">
    <property type="match status" value="1"/>
</dbReference>
<dbReference type="InterPro" id="IPR000160">
    <property type="entry name" value="GGDEF_dom"/>
</dbReference>
<proteinExistence type="predicted"/>
<dbReference type="Pfam" id="PF01590">
    <property type="entry name" value="GAF"/>
    <property type="match status" value="1"/>
</dbReference>
<dbReference type="InterPro" id="IPR043128">
    <property type="entry name" value="Rev_trsase/Diguanyl_cyclase"/>
</dbReference>
<name>A0A4R8LTK8_9BACL</name>
<evidence type="ECO:0000259" key="2">
    <source>
        <dbReference type="PROSITE" id="PS50887"/>
    </source>
</evidence>
<dbReference type="SMART" id="SM00065">
    <property type="entry name" value="GAF"/>
    <property type="match status" value="1"/>
</dbReference>